<gene>
    <name evidence="2" type="ORF">MNBD_GAMMA07-505</name>
</gene>
<dbReference type="AlphaFoldDB" id="A0A3B0WZJ0"/>
<dbReference type="InterPro" id="IPR019302">
    <property type="entry name" value="CAP12/PCTIR_TIR_dom"/>
</dbReference>
<dbReference type="Pfam" id="PF10137">
    <property type="entry name" value="CAP12-PCTIR_TIR"/>
    <property type="match status" value="1"/>
</dbReference>
<organism evidence="2">
    <name type="scientific">hydrothermal vent metagenome</name>
    <dbReference type="NCBI Taxonomy" id="652676"/>
    <lineage>
        <taxon>unclassified sequences</taxon>
        <taxon>metagenomes</taxon>
        <taxon>ecological metagenomes</taxon>
    </lineage>
</organism>
<evidence type="ECO:0000259" key="1">
    <source>
        <dbReference type="Pfam" id="PF10137"/>
    </source>
</evidence>
<evidence type="ECO:0000313" key="2">
    <source>
        <dbReference type="EMBL" id="VAW57693.1"/>
    </source>
</evidence>
<dbReference type="EMBL" id="UOFF01000440">
    <property type="protein sequence ID" value="VAW57693.1"/>
    <property type="molecule type" value="Genomic_DNA"/>
</dbReference>
<accession>A0A3B0WZJ0</accession>
<proteinExistence type="predicted"/>
<dbReference type="GO" id="GO:0050135">
    <property type="term" value="F:NADP+ nucleosidase activity"/>
    <property type="evidence" value="ECO:0007669"/>
    <property type="project" value="InterPro"/>
</dbReference>
<feature type="domain" description="CD-NTase-associated protein 12/Pycsar effector protein TIR" evidence="1">
    <location>
        <begin position="223"/>
        <end position="344"/>
    </location>
</feature>
<sequence length="378" mass="42334">MTKKSTFGDDLEHFVLSIDIVDTDVKNDLLEIIKNYLKSALGIHLIVLHVETRVNDEIGLHTTDWLPTPQDLSVNIKNTNGDYSAQVAMVFDTENPAWIQGEHGKELFAESTYIDRWSNTNSELIPKYLKKTGNNTLTSIIIPVKGSQASKIIGVINFESASYLECTTTIKQELEKLANAIAILYMLNGTFITQKENTKKEISYLGKKSCENVNLLKMISKPKVFIACSANAKQDVMANVINILDKFKEKGTLEYSDWRDMAQPGVIVQHIDEEIKNCLFGICYFSQPIETDNAGCNTYVDNPNVLFESGLVSANCNESAFESLIPIREKSNDLPPFDLAGIRLLEVPRNGEGKLNIDAFTGNLENRIEALLEIQRVF</sequence>
<name>A0A3B0WZJ0_9ZZZZ</name>
<reference evidence="2" key="1">
    <citation type="submission" date="2018-06" db="EMBL/GenBank/DDBJ databases">
        <authorList>
            <person name="Zhirakovskaya E."/>
        </authorList>
    </citation>
    <scope>NUCLEOTIDE SEQUENCE</scope>
</reference>
<protein>
    <recommendedName>
        <fullName evidence="1">CD-NTase-associated protein 12/Pycsar effector protein TIR domain-containing protein</fullName>
    </recommendedName>
</protein>